<proteinExistence type="predicted"/>
<feature type="domain" description="Wbp11/ELF5/Saf1 N-terminal" evidence="2">
    <location>
        <begin position="7"/>
        <end position="82"/>
    </location>
</feature>
<dbReference type="InterPro" id="IPR019007">
    <property type="entry name" value="Wbp11/ELF5/Saf1_N"/>
</dbReference>
<feature type="compositionally biased region" description="Low complexity" evidence="1">
    <location>
        <begin position="394"/>
        <end position="405"/>
    </location>
</feature>
<feature type="compositionally biased region" description="Low complexity" evidence="1">
    <location>
        <begin position="137"/>
        <end position="155"/>
    </location>
</feature>
<feature type="compositionally biased region" description="Basic and acidic residues" evidence="1">
    <location>
        <begin position="7"/>
        <end position="49"/>
    </location>
</feature>
<feature type="region of interest" description="Disordered" evidence="1">
    <location>
        <begin position="1"/>
        <end position="49"/>
    </location>
</feature>
<dbReference type="AlphaFoldDB" id="A0A1D1ZN69"/>
<feature type="compositionally biased region" description="Pro residues" evidence="1">
    <location>
        <begin position="156"/>
        <end position="240"/>
    </location>
</feature>
<organism evidence="3">
    <name type="scientific">Auxenochlorella protothecoides</name>
    <name type="common">Green microalga</name>
    <name type="synonym">Chlorella protothecoides</name>
    <dbReference type="NCBI Taxonomy" id="3075"/>
    <lineage>
        <taxon>Eukaryota</taxon>
        <taxon>Viridiplantae</taxon>
        <taxon>Chlorophyta</taxon>
        <taxon>core chlorophytes</taxon>
        <taxon>Trebouxiophyceae</taxon>
        <taxon>Chlorellales</taxon>
        <taxon>Chlorellaceae</taxon>
        <taxon>Auxenochlorella</taxon>
    </lineage>
</organism>
<feature type="compositionally biased region" description="Pro residues" evidence="1">
    <location>
        <begin position="247"/>
        <end position="257"/>
    </location>
</feature>
<feature type="region of interest" description="Disordered" evidence="1">
    <location>
        <begin position="101"/>
        <end position="293"/>
    </location>
</feature>
<name>A0A1D1ZN69_AUXPR</name>
<dbReference type="PRINTS" id="PR01217">
    <property type="entry name" value="PRICHEXTENSN"/>
</dbReference>
<dbReference type="GO" id="GO:0006396">
    <property type="term" value="P:RNA processing"/>
    <property type="evidence" value="ECO:0007669"/>
    <property type="project" value="InterPro"/>
</dbReference>
<feature type="region of interest" description="Disordered" evidence="1">
    <location>
        <begin position="358"/>
        <end position="405"/>
    </location>
</feature>
<protein>
    <recommendedName>
        <fullName evidence="2">Wbp11/ELF5/Saf1 N-terminal domain-containing protein</fullName>
    </recommendedName>
</protein>
<evidence type="ECO:0000259" key="2">
    <source>
        <dbReference type="Pfam" id="PF09429"/>
    </source>
</evidence>
<reference evidence="3" key="1">
    <citation type="submission" date="2015-08" db="EMBL/GenBank/DDBJ databases">
        <authorList>
            <person name="Babu N.S."/>
            <person name="Beckwith C.J."/>
            <person name="Beseler K.G."/>
            <person name="Brison A."/>
            <person name="Carone J.V."/>
            <person name="Caskin T.P."/>
            <person name="Diamond M."/>
            <person name="Durham M.E."/>
            <person name="Foxe J.M."/>
            <person name="Go M."/>
            <person name="Henderson B.A."/>
            <person name="Jones I.B."/>
            <person name="McGettigan J.A."/>
            <person name="Micheletti S.J."/>
            <person name="Nasrallah M.E."/>
            <person name="Ortiz D."/>
            <person name="Piller C.R."/>
            <person name="Privatt S.R."/>
            <person name="Schneider S.L."/>
            <person name="Sharp S."/>
            <person name="Smith T.C."/>
            <person name="Stanton J.D."/>
            <person name="Ullery H.E."/>
            <person name="Wilson R.J."/>
            <person name="Serrano M.G."/>
            <person name="Buck G."/>
            <person name="Lee V."/>
            <person name="Wang Y."/>
            <person name="Carvalho R."/>
            <person name="Voegtly L."/>
            <person name="Shi R."/>
            <person name="Duckworth R."/>
            <person name="Johnson A."/>
            <person name="Loviza R."/>
            <person name="Walstead R."/>
            <person name="Shah Z."/>
            <person name="Kiflezghi M."/>
            <person name="Wade K."/>
            <person name="Ball S.L."/>
            <person name="Bradley K.W."/>
            <person name="Asai D.J."/>
            <person name="Bowman C.A."/>
            <person name="Russell D.A."/>
            <person name="Pope W.H."/>
            <person name="Jacobs-Sera D."/>
            <person name="Hendrix R.W."/>
            <person name="Hatfull G.F."/>
        </authorList>
    </citation>
    <scope>NUCLEOTIDE SEQUENCE</scope>
</reference>
<evidence type="ECO:0000256" key="1">
    <source>
        <dbReference type="SAM" id="MobiDB-lite"/>
    </source>
</evidence>
<feature type="compositionally biased region" description="Pro residues" evidence="1">
    <location>
        <begin position="378"/>
        <end position="393"/>
    </location>
</feature>
<dbReference type="Pfam" id="PF09429">
    <property type="entry name" value="Wbp11"/>
    <property type="match status" value="1"/>
</dbReference>
<evidence type="ECO:0000313" key="3">
    <source>
        <dbReference type="EMBL" id="JAT68163.1"/>
    </source>
</evidence>
<accession>A0A1D1ZN69</accession>
<dbReference type="EMBL" id="GDKF01010459">
    <property type="protein sequence ID" value="JAT68163.1"/>
    <property type="molecule type" value="Transcribed_RNA"/>
</dbReference>
<sequence length="405" mass="42170">MVKKGKGRELNPADAFRKTQRAKEIARNKKERSLQRDAYSKRDDPESLKEQLKEVIAAEQAGKSNPTLRLKKKALQSAYEQAIKRQMEEKACIKLAPGEASLAASETMHRPEDSVYYHPTLNPLGLPPPGKAQRYNTPATPSSSSAAPSILSVPVPALPPLPAGPAPGAPLPPPPGPPPGVPVLPPPPGPPPGYVCAPPPPAPPLPPPPNGPPPLPPGGPPLPPPPGPPPLAPPPGPPPHHLQHGAPLPPPPGPPPAGGGMPWAGQALRASISHQAQAPRPPPPAVAQSAKGPAAAVISGKSTVVPLPKAHQDKRGVVEWRMGGGRALLQGARRLHVVAALPVWVCGACRLWDRHPTHTHPPAPQSRAWSQRRSWYIDPPPRPGPGQAPPAAPSPARASASSPAR</sequence>
<gene>
    <name evidence="3" type="ORF">g.36584</name>
</gene>